<comment type="caution">
    <text evidence="3">The sequence shown here is derived from an EMBL/GenBank/DDBJ whole genome shotgun (WGS) entry which is preliminary data.</text>
</comment>
<dbReference type="InterPro" id="IPR006015">
    <property type="entry name" value="Universal_stress_UspA"/>
</dbReference>
<reference evidence="3" key="2">
    <citation type="submission" date="2020-09" db="EMBL/GenBank/DDBJ databases">
        <authorList>
            <person name="Sun Q."/>
            <person name="Kim S."/>
        </authorList>
    </citation>
    <scope>NUCLEOTIDE SEQUENCE</scope>
    <source>
        <strain evidence="3">KCTC 12719</strain>
    </source>
</reference>
<keyword evidence="4" id="KW-1185">Reference proteome</keyword>
<dbReference type="Pfam" id="PF00582">
    <property type="entry name" value="Usp"/>
    <property type="match status" value="1"/>
</dbReference>
<dbReference type="PRINTS" id="PR01438">
    <property type="entry name" value="UNVRSLSTRESS"/>
</dbReference>
<organism evidence="3 4">
    <name type="scientific">Salinimicrobium marinum</name>
    <dbReference type="NCBI Taxonomy" id="680283"/>
    <lineage>
        <taxon>Bacteria</taxon>
        <taxon>Pseudomonadati</taxon>
        <taxon>Bacteroidota</taxon>
        <taxon>Flavobacteriia</taxon>
        <taxon>Flavobacteriales</taxon>
        <taxon>Flavobacteriaceae</taxon>
        <taxon>Salinimicrobium</taxon>
    </lineage>
</organism>
<dbReference type="SUPFAM" id="SSF52402">
    <property type="entry name" value="Adenine nucleotide alpha hydrolases-like"/>
    <property type="match status" value="2"/>
</dbReference>
<dbReference type="AlphaFoldDB" id="A0A918VYD9"/>
<evidence type="ECO:0000256" key="1">
    <source>
        <dbReference type="ARBA" id="ARBA00008791"/>
    </source>
</evidence>
<evidence type="ECO:0000313" key="4">
    <source>
        <dbReference type="Proteomes" id="UP000610456"/>
    </source>
</evidence>
<comment type="similarity">
    <text evidence="1">Belongs to the universal stress protein A family.</text>
</comment>
<sequence>MKNILIPFDFSNVSLNALEYAVKFAKNDESITLFLLHINDGNLKESEISGKFQNVVFKYEGPFNPKIETVIKSGKLIPSILEIQKKLKVDLIIMGTKGAEGEDNVATRTSKFVQEADLPVLVIPEKAKYFRLETIILTLGKDKIADRTPLYVLLDVSRRFNARVHVLTVHQATVEMGYSEEDESNEATLQYFLEMFYSHHSFAENEDIEQGIKEYIEKYDIDMLAIMPKTHLKNDEASEGRLTKHLTLHSDIPLLVLD</sequence>
<dbReference type="PANTHER" id="PTHR46268:SF6">
    <property type="entry name" value="UNIVERSAL STRESS PROTEIN UP12"/>
    <property type="match status" value="1"/>
</dbReference>
<reference evidence="3" key="1">
    <citation type="journal article" date="2014" name="Int. J. Syst. Evol. Microbiol.">
        <title>Complete genome sequence of Corynebacterium casei LMG S-19264T (=DSM 44701T), isolated from a smear-ripened cheese.</title>
        <authorList>
            <consortium name="US DOE Joint Genome Institute (JGI-PGF)"/>
            <person name="Walter F."/>
            <person name="Albersmeier A."/>
            <person name="Kalinowski J."/>
            <person name="Ruckert C."/>
        </authorList>
    </citation>
    <scope>NUCLEOTIDE SEQUENCE</scope>
    <source>
        <strain evidence="3">KCTC 12719</strain>
    </source>
</reference>
<feature type="domain" description="UspA" evidence="2">
    <location>
        <begin position="1"/>
        <end position="124"/>
    </location>
</feature>
<dbReference type="Gene3D" id="3.40.50.12370">
    <property type="match status" value="1"/>
</dbReference>
<dbReference type="PANTHER" id="PTHR46268">
    <property type="entry name" value="STRESS RESPONSE PROTEIN NHAX"/>
    <property type="match status" value="1"/>
</dbReference>
<dbReference type="Proteomes" id="UP000610456">
    <property type="component" value="Unassembled WGS sequence"/>
</dbReference>
<dbReference type="EMBL" id="BMXB01000005">
    <property type="protein sequence ID" value="GHA36589.1"/>
    <property type="molecule type" value="Genomic_DNA"/>
</dbReference>
<dbReference type="CDD" id="cd00293">
    <property type="entry name" value="USP-like"/>
    <property type="match status" value="1"/>
</dbReference>
<accession>A0A918VYD9</accession>
<gene>
    <name evidence="3" type="ORF">GCM10007103_17650</name>
</gene>
<evidence type="ECO:0000259" key="2">
    <source>
        <dbReference type="Pfam" id="PF00582"/>
    </source>
</evidence>
<dbReference type="RefSeq" id="WP_189604370.1">
    <property type="nucleotide sequence ID" value="NZ_BMXB01000005.1"/>
</dbReference>
<protein>
    <recommendedName>
        <fullName evidence="2">UspA domain-containing protein</fullName>
    </recommendedName>
</protein>
<proteinExistence type="inferred from homology"/>
<dbReference type="InterPro" id="IPR006016">
    <property type="entry name" value="UspA"/>
</dbReference>
<name>A0A918VYD9_9FLAO</name>
<evidence type="ECO:0000313" key="3">
    <source>
        <dbReference type="EMBL" id="GHA36589.1"/>
    </source>
</evidence>